<keyword evidence="4" id="KW-1185">Reference proteome</keyword>
<dbReference type="InterPro" id="IPR003675">
    <property type="entry name" value="Rce1/LyrA-like_dom"/>
</dbReference>
<feature type="transmembrane region" description="Helical" evidence="1">
    <location>
        <begin position="197"/>
        <end position="216"/>
    </location>
</feature>
<comment type="caution">
    <text evidence="3">The sequence shown here is derived from an EMBL/GenBank/DDBJ whole genome shotgun (WGS) entry which is preliminary data.</text>
</comment>
<dbReference type="GO" id="GO:0080120">
    <property type="term" value="P:CAAX-box protein maturation"/>
    <property type="evidence" value="ECO:0007669"/>
    <property type="project" value="UniProtKB-ARBA"/>
</dbReference>
<keyword evidence="3" id="KW-0482">Metalloprotease</keyword>
<evidence type="ECO:0000313" key="3">
    <source>
        <dbReference type="EMBL" id="RAU84157.1"/>
    </source>
</evidence>
<dbReference type="Pfam" id="PF02517">
    <property type="entry name" value="Rce1-like"/>
    <property type="match status" value="1"/>
</dbReference>
<dbReference type="AlphaFoldDB" id="A0A364RIN7"/>
<feature type="transmembrane region" description="Helical" evidence="1">
    <location>
        <begin position="277"/>
        <end position="298"/>
    </location>
</feature>
<keyword evidence="3" id="KW-0378">Hydrolase</keyword>
<name>A0A364RIN7_9BACT</name>
<feature type="transmembrane region" description="Helical" evidence="1">
    <location>
        <begin position="12"/>
        <end position="36"/>
    </location>
</feature>
<evidence type="ECO:0000313" key="4">
    <source>
        <dbReference type="Proteomes" id="UP000251692"/>
    </source>
</evidence>
<keyword evidence="1" id="KW-0472">Membrane</keyword>
<evidence type="ECO:0000256" key="1">
    <source>
        <dbReference type="SAM" id="Phobius"/>
    </source>
</evidence>
<dbReference type="InterPro" id="IPR052710">
    <property type="entry name" value="CAAX_protease"/>
</dbReference>
<sequence length="320" mass="35917">MKGFISKDLHPLVVFMLLLAFMLGGVFVAYFFYAILGEGITGVSFLQLSTLLQNPSAHPEQANALMLFQGLTSFFMFIVAPLALIKAMGYDWDTYLNRKENTILWLVLLSGLLVVLIMPLNSVIINWNAGIDFPAALEGFEKWAREQESQAAELTKLLARFGTLPQLLVGLVVIAVIPGIGEELVFRGIVQRQLRRWWGNPHLAIWVAAILFSAIHVQFFGFVPRVLLGALFGYLYFWSGRIIVPMIAHFVNNGFTVLLLYLQQTKTIDFDVESTEAMPWATVLLSAVLSAAVLYFLYRQFKLQPVRTVSIAEQGQNPQL</sequence>
<feature type="transmembrane region" description="Helical" evidence="1">
    <location>
        <begin position="243"/>
        <end position="262"/>
    </location>
</feature>
<reference evidence="3 4" key="2">
    <citation type="submission" date="2018-07" db="EMBL/GenBank/DDBJ databases">
        <title>Pontibacter sp. 2b14 genomic sequence and assembly.</title>
        <authorList>
            <person name="Du Z.-J."/>
        </authorList>
    </citation>
    <scope>NUCLEOTIDE SEQUENCE [LARGE SCALE GENOMIC DNA]</scope>
    <source>
        <strain evidence="3 4">2b14</strain>
    </source>
</reference>
<dbReference type="EMBL" id="QMDV01000001">
    <property type="protein sequence ID" value="RAU84157.1"/>
    <property type="molecule type" value="Genomic_DNA"/>
</dbReference>
<reference evidence="3 4" key="1">
    <citation type="submission" date="2018-06" db="EMBL/GenBank/DDBJ databases">
        <authorList>
            <person name="Liu Z.-W."/>
        </authorList>
    </citation>
    <scope>NUCLEOTIDE SEQUENCE [LARGE SCALE GENOMIC DNA]</scope>
    <source>
        <strain evidence="3 4">2b14</strain>
    </source>
</reference>
<proteinExistence type="predicted"/>
<dbReference type="GO" id="GO:0008237">
    <property type="term" value="F:metallopeptidase activity"/>
    <property type="evidence" value="ECO:0007669"/>
    <property type="project" value="UniProtKB-KW"/>
</dbReference>
<feature type="transmembrane region" description="Helical" evidence="1">
    <location>
        <begin position="104"/>
        <end position="125"/>
    </location>
</feature>
<feature type="transmembrane region" description="Helical" evidence="1">
    <location>
        <begin position="222"/>
        <end position="238"/>
    </location>
</feature>
<gene>
    <name evidence="3" type="ORF">DP923_03685</name>
</gene>
<dbReference type="GO" id="GO:0006508">
    <property type="term" value="P:proteolysis"/>
    <property type="evidence" value="ECO:0007669"/>
    <property type="project" value="UniProtKB-KW"/>
</dbReference>
<dbReference type="Proteomes" id="UP000251692">
    <property type="component" value="Unassembled WGS sequence"/>
</dbReference>
<evidence type="ECO:0000259" key="2">
    <source>
        <dbReference type="Pfam" id="PF02517"/>
    </source>
</evidence>
<organism evidence="3 4">
    <name type="scientific">Pontibacter arcticus</name>
    <dbReference type="NCBI Taxonomy" id="2080288"/>
    <lineage>
        <taxon>Bacteria</taxon>
        <taxon>Pseudomonadati</taxon>
        <taxon>Bacteroidota</taxon>
        <taxon>Cytophagia</taxon>
        <taxon>Cytophagales</taxon>
        <taxon>Hymenobacteraceae</taxon>
        <taxon>Pontibacter</taxon>
    </lineage>
</organism>
<dbReference type="GO" id="GO:0004175">
    <property type="term" value="F:endopeptidase activity"/>
    <property type="evidence" value="ECO:0007669"/>
    <property type="project" value="UniProtKB-ARBA"/>
</dbReference>
<accession>A0A364RIN7</accession>
<keyword evidence="1" id="KW-1133">Transmembrane helix</keyword>
<protein>
    <submittedName>
        <fullName evidence="3">CPBP family intramembrane metalloprotease</fullName>
    </submittedName>
</protein>
<keyword evidence="3" id="KW-0645">Protease</keyword>
<feature type="transmembrane region" description="Helical" evidence="1">
    <location>
        <begin position="64"/>
        <end position="84"/>
    </location>
</feature>
<dbReference type="PANTHER" id="PTHR36435:SF1">
    <property type="entry name" value="CAAX AMINO TERMINAL PROTEASE FAMILY PROTEIN"/>
    <property type="match status" value="1"/>
</dbReference>
<keyword evidence="1" id="KW-0812">Transmembrane</keyword>
<dbReference type="OrthoDB" id="1523022at2"/>
<dbReference type="PANTHER" id="PTHR36435">
    <property type="entry name" value="SLR1288 PROTEIN"/>
    <property type="match status" value="1"/>
</dbReference>
<feature type="transmembrane region" description="Helical" evidence="1">
    <location>
        <begin position="164"/>
        <end position="185"/>
    </location>
</feature>
<feature type="domain" description="CAAX prenyl protease 2/Lysostaphin resistance protein A-like" evidence="2">
    <location>
        <begin position="166"/>
        <end position="254"/>
    </location>
</feature>
<dbReference type="RefSeq" id="WP_112304438.1">
    <property type="nucleotide sequence ID" value="NZ_QMDV01000001.1"/>
</dbReference>